<dbReference type="EMBL" id="MJEQ01003744">
    <property type="protein sequence ID" value="OIT22329.1"/>
    <property type="molecule type" value="Genomic_DNA"/>
</dbReference>
<dbReference type="AlphaFoldDB" id="A0A1J6KT84"/>
<accession>A0A1J6KT84</accession>
<gene>
    <name evidence="2" type="ORF">A4A49_58094</name>
</gene>
<feature type="non-terminal residue" evidence="2">
    <location>
        <position position="1"/>
    </location>
</feature>
<feature type="compositionally biased region" description="Polar residues" evidence="1">
    <location>
        <begin position="35"/>
        <end position="50"/>
    </location>
</feature>
<name>A0A1J6KT84_NICAT</name>
<dbReference type="Proteomes" id="UP000187609">
    <property type="component" value="Unassembled WGS sequence"/>
</dbReference>
<feature type="compositionally biased region" description="Acidic residues" evidence="1">
    <location>
        <begin position="125"/>
        <end position="151"/>
    </location>
</feature>
<evidence type="ECO:0000313" key="3">
    <source>
        <dbReference type="Proteomes" id="UP000187609"/>
    </source>
</evidence>
<evidence type="ECO:0000256" key="1">
    <source>
        <dbReference type="SAM" id="MobiDB-lite"/>
    </source>
</evidence>
<keyword evidence="3" id="KW-1185">Reference proteome</keyword>
<feature type="non-terminal residue" evidence="2">
    <location>
        <position position="180"/>
    </location>
</feature>
<feature type="compositionally biased region" description="Polar residues" evidence="1">
    <location>
        <begin position="157"/>
        <end position="180"/>
    </location>
</feature>
<reference evidence="2" key="1">
    <citation type="submission" date="2016-11" db="EMBL/GenBank/DDBJ databases">
        <title>The genome of Nicotiana attenuata.</title>
        <authorList>
            <person name="Xu S."/>
            <person name="Brockmoeller T."/>
            <person name="Gaquerel E."/>
            <person name="Navarro A."/>
            <person name="Kuhl H."/>
            <person name="Gase K."/>
            <person name="Ling Z."/>
            <person name="Zhou W."/>
            <person name="Kreitzer C."/>
            <person name="Stanke M."/>
            <person name="Tang H."/>
            <person name="Lyons E."/>
            <person name="Pandey P."/>
            <person name="Pandey S.P."/>
            <person name="Timmermann B."/>
            <person name="Baldwin I.T."/>
        </authorList>
    </citation>
    <scope>NUCLEOTIDE SEQUENCE [LARGE SCALE GENOMIC DNA]</scope>
    <source>
        <strain evidence="2">UT</strain>
    </source>
</reference>
<dbReference type="Gramene" id="OIT22329">
    <property type="protein sequence ID" value="OIT22329"/>
    <property type="gene ID" value="A4A49_58094"/>
</dbReference>
<sequence length="180" mass="19631">EDNQLALVEPTTNQESPIKKANETGRLNVDAPAFNPNSSGIVASNVGNSDKPTENGKGDLLVADQNVTKESTVQWVDRTFIGNVQTNQSCQEVPSQSVDLIAVDGISKDGERLQISRNKVWSQQAEEDSEEGELPDGACGEEESTDEENDQEERSVNAKTNNQEQKGESSINEEVNCQHE</sequence>
<organism evidence="2 3">
    <name type="scientific">Nicotiana attenuata</name>
    <name type="common">Coyote tobacco</name>
    <dbReference type="NCBI Taxonomy" id="49451"/>
    <lineage>
        <taxon>Eukaryota</taxon>
        <taxon>Viridiplantae</taxon>
        <taxon>Streptophyta</taxon>
        <taxon>Embryophyta</taxon>
        <taxon>Tracheophyta</taxon>
        <taxon>Spermatophyta</taxon>
        <taxon>Magnoliopsida</taxon>
        <taxon>eudicotyledons</taxon>
        <taxon>Gunneridae</taxon>
        <taxon>Pentapetalae</taxon>
        <taxon>asterids</taxon>
        <taxon>lamiids</taxon>
        <taxon>Solanales</taxon>
        <taxon>Solanaceae</taxon>
        <taxon>Nicotianoideae</taxon>
        <taxon>Nicotianeae</taxon>
        <taxon>Nicotiana</taxon>
    </lineage>
</organism>
<feature type="region of interest" description="Disordered" evidence="1">
    <location>
        <begin position="1"/>
        <end position="58"/>
    </location>
</feature>
<protein>
    <submittedName>
        <fullName evidence="2">Uncharacterized protein</fullName>
    </submittedName>
</protein>
<evidence type="ECO:0000313" key="2">
    <source>
        <dbReference type="EMBL" id="OIT22329.1"/>
    </source>
</evidence>
<proteinExistence type="predicted"/>
<comment type="caution">
    <text evidence="2">The sequence shown here is derived from an EMBL/GenBank/DDBJ whole genome shotgun (WGS) entry which is preliminary data.</text>
</comment>
<feature type="region of interest" description="Disordered" evidence="1">
    <location>
        <begin position="117"/>
        <end position="180"/>
    </location>
</feature>